<dbReference type="PANTHER" id="PTHR46288:SF27">
    <property type="entry name" value="CYSTEINE_HISTIDINE-RICH C1 DOMAIN FAMILY PROTEIN"/>
    <property type="match status" value="1"/>
</dbReference>
<dbReference type="SUPFAM" id="SSF57889">
    <property type="entry name" value="Cysteine-rich domain"/>
    <property type="match status" value="8"/>
</dbReference>
<evidence type="ECO:0000313" key="6">
    <source>
        <dbReference type="EMBL" id="KAF7851831.1"/>
    </source>
</evidence>
<proteinExistence type="predicted"/>
<protein>
    <recommendedName>
        <fullName evidence="5">Phorbol-ester/DAG-type domain-containing protein</fullName>
    </recommendedName>
</protein>
<dbReference type="InterPro" id="IPR001965">
    <property type="entry name" value="Znf_PHD"/>
</dbReference>
<dbReference type="OrthoDB" id="1596030at2759"/>
<keyword evidence="4" id="KW-0862">Zinc</keyword>
<dbReference type="Proteomes" id="UP000806378">
    <property type="component" value="Unassembled WGS sequence"/>
</dbReference>
<dbReference type="EMBL" id="MU089524">
    <property type="protein sequence ID" value="KAF7851831.1"/>
    <property type="molecule type" value="Genomic_DNA"/>
</dbReference>
<dbReference type="InterPro" id="IPR002219">
    <property type="entry name" value="PKC_DAG/PE"/>
</dbReference>
<accession>A0A8T0CW68</accession>
<dbReference type="InterPro" id="IPR004146">
    <property type="entry name" value="DC1"/>
</dbReference>
<evidence type="ECO:0000256" key="2">
    <source>
        <dbReference type="ARBA" id="ARBA00022737"/>
    </source>
</evidence>
<evidence type="ECO:0000256" key="4">
    <source>
        <dbReference type="ARBA" id="ARBA00022833"/>
    </source>
</evidence>
<dbReference type="PROSITE" id="PS50081">
    <property type="entry name" value="ZF_DAG_PE_2"/>
    <property type="match status" value="1"/>
</dbReference>
<keyword evidence="3" id="KW-0863">Zinc-finger</keyword>
<keyword evidence="1" id="KW-0479">Metal-binding</keyword>
<name>A0A8T0CW68_CORYI</name>
<dbReference type="PANTHER" id="PTHR46288">
    <property type="entry name" value="PHORBOL-ESTER/DAG-TYPE DOMAIN-CONTAINING PROTEIN"/>
    <property type="match status" value="1"/>
</dbReference>
<dbReference type="AlphaFoldDB" id="A0A8T0CW68"/>
<gene>
    <name evidence="6" type="ORF">BT93_L2605</name>
</gene>
<reference evidence="6" key="1">
    <citation type="submission" date="2020-05" db="EMBL/GenBank/DDBJ databases">
        <title>WGS assembly of Corymbia citriodora subspecies variegata.</title>
        <authorList>
            <person name="Barry K."/>
            <person name="Hundley H."/>
            <person name="Shu S."/>
            <person name="Jenkins J."/>
            <person name="Grimwood J."/>
            <person name="Baten A."/>
        </authorList>
    </citation>
    <scope>NUCLEOTIDE SEQUENCE</scope>
    <source>
        <strain evidence="6">CV2-018</strain>
    </source>
</reference>
<feature type="domain" description="Phorbol-ester/DAG-type" evidence="5">
    <location>
        <begin position="512"/>
        <end position="562"/>
    </location>
</feature>
<dbReference type="InterPro" id="IPR046349">
    <property type="entry name" value="C1-like_sf"/>
</dbReference>
<dbReference type="Pfam" id="PF03107">
    <property type="entry name" value="C1_2"/>
    <property type="match status" value="9"/>
</dbReference>
<sequence length="1027" mass="118672">MCNFDLDIECAQKSTDGSKVMKQIQHFSHGDPLILMEVIDEDKELWCTACERRCTSNTYYCGSCQFFIHKSCAELQQELHHPAHLHTLKLCPTVDDDAGLWCDFCGEIFHGFVYQCNNCRFHLDVICARELPPIEPGGQKEINHFGHRHPLTISMRNDQDEFLQCRACNGSCVGQVYGCERCEYFLHESCAKLPSEREHLYHEQHPLHPLKLQVAMYHFCDLCGKRIEGYMYSCEQCNFDLDVLCAQMPPTRPGRRVTRTRMKVEDIKMRHFCHEHVLTGSMKSEEERILCSGCEKHCSGLTYACDECKFYLHEACYQLPREYNHFFHPLHKLTLQNSHFGVYCRACEKKCRGFTFSCWECNFHLDVLCAIMAKKVIRDCDRYIPHFSHGHPLKIIDKELNTKCLACNRQRLDSGLIYGCKKCRVWLHKSCAELPRKIEHFFHKECPGQLRLEARPSLEPRLRKAKCRACHKECQGFIFRCELCRFKLDVECALMPSTIPEGTQTKYFPGHGHPLQLHQINGDDTVRWCSVCENRCVNATYECSLCEFFVHESCTELTPVIFQPPHPFHANHRLELRIKDRFTCEACLKESSGFTYDCRLCPFSLHVGCANLKPKIQFDAHEHYLCFFDSLYAKAECNACYREIVPCSGRKNKGEMESKEEVVRCVRCNYNRHLLCGPLPCTIKSDNHKHDIRLEDKFLEDKSGIYYCDACERKRNPEESVYRCTQAQCPYVAHFDCMKSEVTRLLKGEQKDVGLRTLGTGISGKLMSEDQEITESKPHGSTDVRREMGIRDVPTLENLLDAFLEDKQMKFPDAFQILTKEMCGLGLESFWEPLKGEGGISKASPFSHQAFSQFRNMLEPEIENSHFSMTFFENEVFVDVEGFMVVSSLAPVLKSLLEKCGDISTKSQLSSNSKNLIFAMLCGAIKSMSSTKVDHPFFETLFYNWWNHVTMAKHAGFETQFLLGHLDKILRARFAVQADKVQEEKLKELDGQIEKCQASSEEWTVKAAELTDARRRYRESAESSLKK</sequence>
<dbReference type="GO" id="GO:0008270">
    <property type="term" value="F:zinc ion binding"/>
    <property type="evidence" value="ECO:0007669"/>
    <property type="project" value="UniProtKB-KW"/>
</dbReference>
<keyword evidence="7" id="KW-1185">Reference proteome</keyword>
<evidence type="ECO:0000313" key="7">
    <source>
        <dbReference type="Proteomes" id="UP000806378"/>
    </source>
</evidence>
<feature type="non-terminal residue" evidence="6">
    <location>
        <position position="1027"/>
    </location>
</feature>
<dbReference type="SMART" id="SM00109">
    <property type="entry name" value="C1"/>
    <property type="match status" value="7"/>
</dbReference>
<comment type="caution">
    <text evidence="6">The sequence shown here is derived from an EMBL/GenBank/DDBJ whole genome shotgun (WGS) entry which is preliminary data.</text>
</comment>
<evidence type="ECO:0000259" key="5">
    <source>
        <dbReference type="PROSITE" id="PS50081"/>
    </source>
</evidence>
<evidence type="ECO:0000256" key="3">
    <source>
        <dbReference type="ARBA" id="ARBA00022771"/>
    </source>
</evidence>
<evidence type="ECO:0000256" key="1">
    <source>
        <dbReference type="ARBA" id="ARBA00022723"/>
    </source>
</evidence>
<keyword evidence="2" id="KW-0677">Repeat</keyword>
<organism evidence="6 7">
    <name type="scientific">Corymbia citriodora subsp. variegata</name>
    <dbReference type="NCBI Taxonomy" id="360336"/>
    <lineage>
        <taxon>Eukaryota</taxon>
        <taxon>Viridiplantae</taxon>
        <taxon>Streptophyta</taxon>
        <taxon>Embryophyta</taxon>
        <taxon>Tracheophyta</taxon>
        <taxon>Spermatophyta</taxon>
        <taxon>Magnoliopsida</taxon>
        <taxon>eudicotyledons</taxon>
        <taxon>Gunneridae</taxon>
        <taxon>Pentapetalae</taxon>
        <taxon>rosids</taxon>
        <taxon>malvids</taxon>
        <taxon>Myrtales</taxon>
        <taxon>Myrtaceae</taxon>
        <taxon>Myrtoideae</taxon>
        <taxon>Eucalypteae</taxon>
        <taxon>Corymbia</taxon>
    </lineage>
</organism>
<dbReference type="SMART" id="SM00249">
    <property type="entry name" value="PHD"/>
    <property type="match status" value="5"/>
</dbReference>
<dbReference type="Gramene" id="rna-gnl|WGS:JABURB|Cocit.L2605.1">
    <property type="protein sequence ID" value="cds-KAF7851831.1"/>
    <property type="gene ID" value="gene-BT93_L2605"/>
</dbReference>